<dbReference type="HOGENOM" id="CLU_001265_46_6_2"/>
<dbReference type="InterPro" id="IPR005829">
    <property type="entry name" value="Sugar_transporter_CS"/>
</dbReference>
<dbReference type="GO" id="GO:0022857">
    <property type="term" value="F:transmembrane transporter activity"/>
    <property type="evidence" value="ECO:0007669"/>
    <property type="project" value="InterPro"/>
</dbReference>
<dbReference type="EMBL" id="BA000011">
    <property type="protein sequence ID" value="BAB60072.1"/>
    <property type="molecule type" value="Genomic_DNA"/>
</dbReference>
<gene>
    <name evidence="8" type="ORF">TVG0956954</name>
</gene>
<dbReference type="InterPro" id="IPR020846">
    <property type="entry name" value="MFS_dom"/>
</dbReference>
<dbReference type="PaxDb" id="273116-14325147"/>
<evidence type="ECO:0000256" key="1">
    <source>
        <dbReference type="ARBA" id="ARBA00004141"/>
    </source>
</evidence>
<feature type="transmembrane region" description="Helical" evidence="6">
    <location>
        <begin position="123"/>
        <end position="145"/>
    </location>
</feature>
<dbReference type="SUPFAM" id="SSF103473">
    <property type="entry name" value="MFS general substrate transporter"/>
    <property type="match status" value="1"/>
</dbReference>
<dbReference type="AlphaFoldDB" id="Q97A80"/>
<dbReference type="PANTHER" id="PTHR23511:SF34">
    <property type="entry name" value="SYNAPTIC VESICLE GLYCOPROTEIN 2"/>
    <property type="match status" value="1"/>
</dbReference>
<dbReference type="eggNOG" id="arCOG02688">
    <property type="taxonomic scope" value="Archaea"/>
</dbReference>
<comment type="subcellular location">
    <subcellularLocation>
        <location evidence="1">Membrane</location>
        <topology evidence="1">Multi-pass membrane protein</topology>
    </subcellularLocation>
</comment>
<evidence type="ECO:0000259" key="7">
    <source>
        <dbReference type="PROSITE" id="PS50850"/>
    </source>
</evidence>
<keyword evidence="3 6" id="KW-0812">Transmembrane</keyword>
<reference evidence="8 9" key="1">
    <citation type="journal article" date="1999" name="Proc. Jpn. Acad.">
        <title>Determination of the complete genomic DNA sequence of Thermoplasma volvanium GSS1.</title>
        <authorList>
            <person name="Kawashima T."/>
            <person name="Yamamoto Y."/>
            <person name="Aramaki H."/>
            <person name="Nunoshiba T."/>
            <person name="Kawamoto T."/>
            <person name="Watanabe K."/>
            <person name="Yamazaki M."/>
            <person name="Kanehori K."/>
            <person name="Amano N."/>
            <person name="Ohya Y."/>
            <person name="Makino K."/>
            <person name="Suzuki M."/>
        </authorList>
    </citation>
    <scope>NUCLEOTIDE SEQUENCE [LARGE SCALE GENOMIC DNA]</scope>
    <source>
        <strain evidence="9">ATCC 51530 / DSM 4299 / JCM 9571 / NBRC 15438 / GSS1</strain>
    </source>
</reference>
<sequence>MFQSRMVDEKTYKGSVSDRLERIPFGSPQRNFLLMVTGGEWAETLMLLGNGVILALVASVLHFSHVLATLVVPTAFFLGEFVGSIFFGWLGDQRGRRTVFLYNLLVFSGGMIIAGLMSTAILIAIFVFIGGIGVGGEFPIVDTFTSEMMPGKERGKRLATVYTIAVTAGPVIAFLTYEMKIVAPPYVSWRILFWFMGIVGIAIWAVRTQLRESPRWLEVHGRYKEADAIVKDWEQRVIEEKHLQSLPEPKSETEVSERKSRYKDIFAPDLRRRTIMMLIFQFFQTGIFYGFTSLAPTFLLYKGITLVHSLEFSFIIYSGFFFGSIFNVFIIDKVERKWGIIASAVLAGVFGTLFGIIPNVTATVIFGFITTFVLWNFSNFYHTYQAEIFPTRVRPTAAGTVYSVSRISTSILVPFITAFFLPHGLLASFGLIWVFIAIVVFDLALLGPKTSKLRVEAIAQ</sequence>
<dbReference type="PhylomeDB" id="Q97A80"/>
<reference evidence="8 9" key="2">
    <citation type="journal article" date="2000" name="Proc. Natl. Acad. Sci. U.S.A.">
        <title>Archaeal adaptation to higher temperatures revealed by genomic sequence of Thermoplasma volcanium.</title>
        <authorList>
            <person name="Kawashima T."/>
            <person name="Amano N."/>
            <person name="Koike H."/>
            <person name="Makino S."/>
            <person name="Higuchi S."/>
            <person name="Kawashima-Ohya Y."/>
            <person name="Watanabe K."/>
            <person name="Yamazaki M."/>
            <person name="Kanehori K."/>
            <person name="Kawamoto T."/>
            <person name="Nunoshiba T."/>
            <person name="Yamamoto Y."/>
            <person name="Aramaki H."/>
            <person name="Makino K."/>
            <person name="Suzuki M."/>
        </authorList>
    </citation>
    <scope>NUCLEOTIDE SEQUENCE [LARGE SCALE GENOMIC DNA]</scope>
    <source>
        <strain evidence="9">ATCC 51530 / DSM 4299 / JCM 9571 / NBRC 15438 / GSS1</strain>
    </source>
</reference>
<evidence type="ECO:0000256" key="5">
    <source>
        <dbReference type="ARBA" id="ARBA00023136"/>
    </source>
</evidence>
<dbReference type="Gene3D" id="1.20.1250.20">
    <property type="entry name" value="MFS general substrate transporter like domains"/>
    <property type="match status" value="1"/>
</dbReference>
<feature type="domain" description="Major facilitator superfamily (MFS) profile" evidence="7">
    <location>
        <begin position="1"/>
        <end position="454"/>
    </location>
</feature>
<feature type="transmembrane region" description="Helical" evidence="6">
    <location>
        <begin position="70"/>
        <end position="90"/>
    </location>
</feature>
<dbReference type="PANTHER" id="PTHR23511">
    <property type="entry name" value="SYNAPTIC VESICLE GLYCOPROTEIN 2"/>
    <property type="match status" value="1"/>
</dbReference>
<keyword evidence="9" id="KW-1185">Reference proteome</keyword>
<feature type="transmembrane region" description="Helical" evidence="6">
    <location>
        <begin position="99"/>
        <end position="117"/>
    </location>
</feature>
<feature type="transmembrane region" description="Helical" evidence="6">
    <location>
        <begin position="278"/>
        <end position="300"/>
    </location>
</feature>
<evidence type="ECO:0000313" key="8">
    <source>
        <dbReference type="EMBL" id="BAB60072.1"/>
    </source>
</evidence>
<feature type="transmembrane region" description="Helical" evidence="6">
    <location>
        <begin position="427"/>
        <end position="446"/>
    </location>
</feature>
<evidence type="ECO:0000256" key="4">
    <source>
        <dbReference type="ARBA" id="ARBA00022989"/>
    </source>
</evidence>
<feature type="transmembrane region" description="Helical" evidence="6">
    <location>
        <begin position="363"/>
        <end position="381"/>
    </location>
</feature>
<keyword evidence="2" id="KW-0813">Transport</keyword>
<dbReference type="InterPro" id="IPR036259">
    <property type="entry name" value="MFS_trans_sf"/>
</dbReference>
<feature type="transmembrane region" description="Helical" evidence="6">
    <location>
        <begin position="338"/>
        <end position="357"/>
    </location>
</feature>
<dbReference type="STRING" id="273116.gene:9381722"/>
<feature type="transmembrane region" description="Helical" evidence="6">
    <location>
        <begin position="187"/>
        <end position="206"/>
    </location>
</feature>
<proteinExistence type="predicted"/>
<dbReference type="GO" id="GO:0016020">
    <property type="term" value="C:membrane"/>
    <property type="evidence" value="ECO:0007669"/>
    <property type="project" value="UniProtKB-SubCell"/>
</dbReference>
<protein>
    <submittedName>
        <fullName evidence="8">Metabolite transporter</fullName>
    </submittedName>
</protein>
<evidence type="ECO:0000256" key="2">
    <source>
        <dbReference type="ARBA" id="ARBA00022448"/>
    </source>
</evidence>
<evidence type="ECO:0000256" key="3">
    <source>
        <dbReference type="ARBA" id="ARBA00022692"/>
    </source>
</evidence>
<dbReference type="InterPro" id="IPR005828">
    <property type="entry name" value="MFS_sugar_transport-like"/>
</dbReference>
<feature type="transmembrane region" description="Helical" evidence="6">
    <location>
        <begin position="312"/>
        <end position="331"/>
    </location>
</feature>
<dbReference type="PROSITE" id="PS00217">
    <property type="entry name" value="SUGAR_TRANSPORT_2"/>
    <property type="match status" value="1"/>
</dbReference>
<dbReference type="KEGG" id="tvo:TVG0956954"/>
<keyword evidence="4 6" id="KW-1133">Transmembrane helix</keyword>
<evidence type="ECO:0000256" key="6">
    <source>
        <dbReference type="SAM" id="Phobius"/>
    </source>
</evidence>
<feature type="transmembrane region" description="Helical" evidence="6">
    <location>
        <begin position="401"/>
        <end position="421"/>
    </location>
</feature>
<dbReference type="PROSITE" id="PS50850">
    <property type="entry name" value="MFS"/>
    <property type="match status" value="1"/>
</dbReference>
<accession>Q97A80</accession>
<dbReference type="Proteomes" id="UP000001017">
    <property type="component" value="Chromosome"/>
</dbReference>
<keyword evidence="5 6" id="KW-0472">Membrane</keyword>
<name>Q97A80_THEVO</name>
<evidence type="ECO:0000313" key="9">
    <source>
        <dbReference type="Proteomes" id="UP000001017"/>
    </source>
</evidence>
<feature type="transmembrane region" description="Helical" evidence="6">
    <location>
        <begin position="157"/>
        <end position="175"/>
    </location>
</feature>
<dbReference type="CDD" id="cd17316">
    <property type="entry name" value="MFS_SV2_like"/>
    <property type="match status" value="1"/>
</dbReference>
<dbReference type="Pfam" id="PF00083">
    <property type="entry name" value="Sugar_tr"/>
    <property type="match status" value="1"/>
</dbReference>
<organism evidence="8 9">
    <name type="scientific">Thermoplasma volcanium (strain ATCC 51530 / DSM 4299 / JCM 9571 / NBRC 15438 / GSS1)</name>
    <dbReference type="NCBI Taxonomy" id="273116"/>
    <lineage>
        <taxon>Archaea</taxon>
        <taxon>Methanobacteriati</taxon>
        <taxon>Thermoplasmatota</taxon>
        <taxon>Thermoplasmata</taxon>
        <taxon>Thermoplasmatales</taxon>
        <taxon>Thermoplasmataceae</taxon>
        <taxon>Thermoplasma</taxon>
    </lineage>
</organism>